<evidence type="ECO:0000313" key="6">
    <source>
        <dbReference type="Proteomes" id="UP001431209"/>
    </source>
</evidence>
<evidence type="ECO:0000256" key="2">
    <source>
        <dbReference type="ARBA" id="ARBA00022989"/>
    </source>
</evidence>
<keyword evidence="2 4" id="KW-1133">Transmembrane helix</keyword>
<organism evidence="5 6">
    <name type="scientific">Acrasis kona</name>
    <dbReference type="NCBI Taxonomy" id="1008807"/>
    <lineage>
        <taxon>Eukaryota</taxon>
        <taxon>Discoba</taxon>
        <taxon>Heterolobosea</taxon>
        <taxon>Tetramitia</taxon>
        <taxon>Eutetramitia</taxon>
        <taxon>Acrasidae</taxon>
        <taxon>Acrasis</taxon>
    </lineage>
</organism>
<evidence type="ECO:0000256" key="4">
    <source>
        <dbReference type="SAM" id="Phobius"/>
    </source>
</evidence>
<dbReference type="AlphaFoldDB" id="A0AAW2ZC63"/>
<reference evidence="5 6" key="1">
    <citation type="submission" date="2024-03" db="EMBL/GenBank/DDBJ databases">
        <title>The Acrasis kona genome and developmental transcriptomes reveal deep origins of eukaryotic multicellular pathways.</title>
        <authorList>
            <person name="Sheikh S."/>
            <person name="Fu C.-J."/>
            <person name="Brown M.W."/>
            <person name="Baldauf S.L."/>
        </authorList>
    </citation>
    <scope>NUCLEOTIDE SEQUENCE [LARGE SCALE GENOMIC DNA]</scope>
    <source>
        <strain evidence="5 6">ATCC MYA-3509</strain>
    </source>
</reference>
<gene>
    <name evidence="5" type="ORF">AKO1_001260</name>
</gene>
<sequence length="119" mass="13556">MGNSVARVWDRLRNQGQYNQMSDIENQNETKSPKPSTIETLKTHFNIIVQLLPYLWPKDWNLRLRVSTSLLCLLLGQIVSATTPFAYRSAVDSLTDSQDMIRYPLLAIILYGLGGLTKE</sequence>
<protein>
    <submittedName>
        <fullName evidence="5">Atm1</fullName>
    </submittedName>
</protein>
<feature type="transmembrane region" description="Helical" evidence="4">
    <location>
        <begin position="68"/>
        <end position="88"/>
    </location>
</feature>
<dbReference type="EMBL" id="JAOPGA020001286">
    <property type="protein sequence ID" value="KAL0486939.1"/>
    <property type="molecule type" value="Genomic_DNA"/>
</dbReference>
<feature type="transmembrane region" description="Helical" evidence="4">
    <location>
        <begin position="100"/>
        <end position="117"/>
    </location>
</feature>
<keyword evidence="3 4" id="KW-0472">Membrane</keyword>
<keyword evidence="1 4" id="KW-0812">Transmembrane</keyword>
<dbReference type="Proteomes" id="UP001431209">
    <property type="component" value="Unassembled WGS sequence"/>
</dbReference>
<dbReference type="GO" id="GO:0016020">
    <property type="term" value="C:membrane"/>
    <property type="evidence" value="ECO:0007669"/>
    <property type="project" value="InterPro"/>
</dbReference>
<evidence type="ECO:0000313" key="5">
    <source>
        <dbReference type="EMBL" id="KAL0486939.1"/>
    </source>
</evidence>
<proteinExistence type="predicted"/>
<comment type="caution">
    <text evidence="5">The sequence shown here is derived from an EMBL/GenBank/DDBJ whole genome shotgun (WGS) entry which is preliminary data.</text>
</comment>
<keyword evidence="6" id="KW-1185">Reference proteome</keyword>
<dbReference type="GO" id="GO:0005524">
    <property type="term" value="F:ATP binding"/>
    <property type="evidence" value="ECO:0007669"/>
    <property type="project" value="InterPro"/>
</dbReference>
<evidence type="ECO:0000256" key="3">
    <source>
        <dbReference type="ARBA" id="ARBA00023136"/>
    </source>
</evidence>
<evidence type="ECO:0000256" key="1">
    <source>
        <dbReference type="ARBA" id="ARBA00022692"/>
    </source>
</evidence>
<name>A0AAW2ZC63_9EUKA</name>
<dbReference type="Gene3D" id="1.20.1560.10">
    <property type="entry name" value="ABC transporter type 1, transmembrane domain"/>
    <property type="match status" value="1"/>
</dbReference>
<accession>A0AAW2ZC63</accession>
<dbReference type="InterPro" id="IPR036640">
    <property type="entry name" value="ABC1_TM_sf"/>
</dbReference>
<dbReference type="SUPFAM" id="SSF90123">
    <property type="entry name" value="ABC transporter transmembrane region"/>
    <property type="match status" value="1"/>
</dbReference>